<dbReference type="EMBL" id="DVNC01000004">
    <property type="protein sequence ID" value="HIU52519.1"/>
    <property type="molecule type" value="Genomic_DNA"/>
</dbReference>
<comment type="similarity">
    <text evidence="1 12">Belongs to the thymidylate kinase family.</text>
</comment>
<dbReference type="PANTHER" id="PTHR10344">
    <property type="entry name" value="THYMIDYLATE KINASE"/>
    <property type="match status" value="1"/>
</dbReference>
<keyword evidence="5 12" id="KW-0545">Nucleotide biosynthesis</keyword>
<comment type="function">
    <text evidence="11 12">Phosphorylation of dTMP to form dTDP in both de novo and salvage pathways of dTTP synthesis.</text>
</comment>
<keyword evidence="8 12" id="KW-0067">ATP-binding</keyword>
<name>A0A9D1S9R5_9PROT</name>
<comment type="catalytic activity">
    <reaction evidence="10 12">
        <text>dTMP + ATP = dTDP + ADP</text>
        <dbReference type="Rhea" id="RHEA:13517"/>
        <dbReference type="ChEBI" id="CHEBI:30616"/>
        <dbReference type="ChEBI" id="CHEBI:58369"/>
        <dbReference type="ChEBI" id="CHEBI:63528"/>
        <dbReference type="ChEBI" id="CHEBI:456216"/>
        <dbReference type="EC" id="2.7.4.9"/>
    </reaction>
</comment>
<dbReference type="HAMAP" id="MF_00165">
    <property type="entry name" value="Thymidylate_kinase"/>
    <property type="match status" value="1"/>
</dbReference>
<dbReference type="PROSITE" id="PS01331">
    <property type="entry name" value="THYMIDYLATE_KINASE"/>
    <property type="match status" value="1"/>
</dbReference>
<feature type="binding site" evidence="12">
    <location>
        <begin position="41"/>
        <end position="48"/>
    </location>
    <ligand>
        <name>ATP</name>
        <dbReference type="ChEBI" id="CHEBI:30616"/>
    </ligand>
</feature>
<dbReference type="PANTHER" id="PTHR10344:SF4">
    <property type="entry name" value="UMP-CMP KINASE 2, MITOCHONDRIAL"/>
    <property type="match status" value="1"/>
</dbReference>
<dbReference type="Proteomes" id="UP000824107">
    <property type="component" value="Unassembled WGS sequence"/>
</dbReference>
<dbReference type="GO" id="GO:0006227">
    <property type="term" value="P:dUDP biosynthetic process"/>
    <property type="evidence" value="ECO:0007669"/>
    <property type="project" value="TreeGrafter"/>
</dbReference>
<dbReference type="GO" id="GO:0006233">
    <property type="term" value="P:dTDP biosynthetic process"/>
    <property type="evidence" value="ECO:0007669"/>
    <property type="project" value="InterPro"/>
</dbReference>
<dbReference type="InterPro" id="IPR018095">
    <property type="entry name" value="Thymidylate_kin_CS"/>
</dbReference>
<feature type="domain" description="Thymidylate kinase-like" evidence="13">
    <location>
        <begin position="39"/>
        <end position="235"/>
    </location>
</feature>
<evidence type="ECO:0000256" key="9">
    <source>
        <dbReference type="ARBA" id="ARBA00029962"/>
    </source>
</evidence>
<evidence type="ECO:0000256" key="12">
    <source>
        <dbReference type="HAMAP-Rule" id="MF_00165"/>
    </source>
</evidence>
<evidence type="ECO:0000256" key="5">
    <source>
        <dbReference type="ARBA" id="ARBA00022727"/>
    </source>
</evidence>
<reference evidence="14" key="1">
    <citation type="submission" date="2020-10" db="EMBL/GenBank/DDBJ databases">
        <authorList>
            <person name="Gilroy R."/>
        </authorList>
    </citation>
    <scope>NUCLEOTIDE SEQUENCE</scope>
    <source>
        <strain evidence="14">ChiW3-316</strain>
    </source>
</reference>
<dbReference type="InterPro" id="IPR018094">
    <property type="entry name" value="Thymidylate_kinase"/>
</dbReference>
<evidence type="ECO:0000313" key="14">
    <source>
        <dbReference type="EMBL" id="HIU52519.1"/>
    </source>
</evidence>
<comment type="caution">
    <text evidence="14">The sequence shown here is derived from an EMBL/GenBank/DDBJ whole genome shotgun (WGS) entry which is preliminary data.</text>
</comment>
<dbReference type="GO" id="GO:0006235">
    <property type="term" value="P:dTTP biosynthetic process"/>
    <property type="evidence" value="ECO:0007669"/>
    <property type="project" value="UniProtKB-UniRule"/>
</dbReference>
<organism evidence="14 15">
    <name type="scientific">Candidatus Scatocola faecipullorum</name>
    <dbReference type="NCBI Taxonomy" id="2840917"/>
    <lineage>
        <taxon>Bacteria</taxon>
        <taxon>Pseudomonadati</taxon>
        <taxon>Pseudomonadota</taxon>
        <taxon>Alphaproteobacteria</taxon>
        <taxon>Rhodospirillales</taxon>
        <taxon>Rhodospirillaceae</taxon>
        <taxon>Rhodospirillaceae incertae sedis</taxon>
        <taxon>Candidatus Scatocola</taxon>
    </lineage>
</organism>
<proteinExistence type="inferred from homology"/>
<keyword evidence="7 12" id="KW-0418">Kinase</keyword>
<dbReference type="GO" id="GO:0004798">
    <property type="term" value="F:dTMP kinase activity"/>
    <property type="evidence" value="ECO:0007669"/>
    <property type="project" value="UniProtKB-UniRule"/>
</dbReference>
<evidence type="ECO:0000256" key="8">
    <source>
        <dbReference type="ARBA" id="ARBA00022840"/>
    </source>
</evidence>
<evidence type="ECO:0000256" key="6">
    <source>
        <dbReference type="ARBA" id="ARBA00022741"/>
    </source>
</evidence>
<dbReference type="FunFam" id="3.40.50.300:FF:000225">
    <property type="entry name" value="Thymidylate kinase"/>
    <property type="match status" value="1"/>
</dbReference>
<reference evidence="14" key="2">
    <citation type="journal article" date="2021" name="PeerJ">
        <title>Extensive microbial diversity within the chicken gut microbiome revealed by metagenomics and culture.</title>
        <authorList>
            <person name="Gilroy R."/>
            <person name="Ravi A."/>
            <person name="Getino M."/>
            <person name="Pursley I."/>
            <person name="Horton D.L."/>
            <person name="Alikhan N.F."/>
            <person name="Baker D."/>
            <person name="Gharbi K."/>
            <person name="Hall N."/>
            <person name="Watson M."/>
            <person name="Adriaenssens E.M."/>
            <person name="Foster-Nyarko E."/>
            <person name="Jarju S."/>
            <person name="Secka A."/>
            <person name="Antonio M."/>
            <person name="Oren A."/>
            <person name="Chaudhuri R.R."/>
            <person name="La Ragione R."/>
            <person name="Hildebrand F."/>
            <person name="Pallen M.J."/>
        </authorList>
    </citation>
    <scope>NUCLEOTIDE SEQUENCE</scope>
    <source>
        <strain evidence="14">ChiW3-316</strain>
    </source>
</reference>
<sequence>MTSLKGKVATKDGIDGEEIPQLEFPFPPVPRPKGKFITFEGGEGTGKSTQLKLLSEFLHQRKINNLTSKEPGGTDIGQELRRLLVTGDKDKFDAVAECLLYYADRRIHLTNKVWPALKEGTWVLSDRFADSTVAYQYYGYEKKVPLETLNGLYQLTVGDFKPDLTILFDLDPKIGLERSYKKSLQMEVKETRFEDRGLEFHNRLREGYLELAQSDGKRFVVLNANKTIEDLHHEVIRVIAERFKI</sequence>
<evidence type="ECO:0000256" key="2">
    <source>
        <dbReference type="ARBA" id="ARBA00012980"/>
    </source>
</evidence>
<dbReference type="AlphaFoldDB" id="A0A9D1S9R5"/>
<protein>
    <recommendedName>
        <fullName evidence="3 12">Thymidylate kinase</fullName>
        <ecNumber evidence="2 12">2.7.4.9</ecNumber>
    </recommendedName>
    <alternativeName>
        <fullName evidence="9 12">dTMP kinase</fullName>
    </alternativeName>
</protein>
<dbReference type="Pfam" id="PF02223">
    <property type="entry name" value="Thymidylate_kin"/>
    <property type="match status" value="1"/>
</dbReference>
<evidence type="ECO:0000256" key="10">
    <source>
        <dbReference type="ARBA" id="ARBA00048743"/>
    </source>
</evidence>
<dbReference type="InterPro" id="IPR027417">
    <property type="entry name" value="P-loop_NTPase"/>
</dbReference>
<evidence type="ECO:0000256" key="11">
    <source>
        <dbReference type="ARBA" id="ARBA00057735"/>
    </source>
</evidence>
<evidence type="ECO:0000256" key="7">
    <source>
        <dbReference type="ARBA" id="ARBA00022777"/>
    </source>
</evidence>
<evidence type="ECO:0000259" key="13">
    <source>
        <dbReference type="Pfam" id="PF02223"/>
    </source>
</evidence>
<dbReference type="NCBIfam" id="TIGR00041">
    <property type="entry name" value="DTMP_kinase"/>
    <property type="match status" value="1"/>
</dbReference>
<dbReference type="InterPro" id="IPR039430">
    <property type="entry name" value="Thymidylate_kin-like_dom"/>
</dbReference>
<keyword evidence="4 12" id="KW-0808">Transferase</keyword>
<evidence type="ECO:0000256" key="1">
    <source>
        <dbReference type="ARBA" id="ARBA00009776"/>
    </source>
</evidence>
<dbReference type="GO" id="GO:0005829">
    <property type="term" value="C:cytosol"/>
    <property type="evidence" value="ECO:0007669"/>
    <property type="project" value="TreeGrafter"/>
</dbReference>
<keyword evidence="6 12" id="KW-0547">Nucleotide-binding</keyword>
<evidence type="ECO:0000256" key="4">
    <source>
        <dbReference type="ARBA" id="ARBA00022679"/>
    </source>
</evidence>
<dbReference type="GO" id="GO:0005524">
    <property type="term" value="F:ATP binding"/>
    <property type="evidence" value="ECO:0007669"/>
    <property type="project" value="UniProtKB-UniRule"/>
</dbReference>
<evidence type="ECO:0000313" key="15">
    <source>
        <dbReference type="Proteomes" id="UP000824107"/>
    </source>
</evidence>
<accession>A0A9D1S9R5</accession>
<dbReference type="Gene3D" id="3.40.50.300">
    <property type="entry name" value="P-loop containing nucleotide triphosphate hydrolases"/>
    <property type="match status" value="1"/>
</dbReference>
<gene>
    <name evidence="12 14" type="primary">tmk</name>
    <name evidence="14" type="ORF">IAD20_00375</name>
</gene>
<dbReference type="SUPFAM" id="SSF52540">
    <property type="entry name" value="P-loop containing nucleoside triphosphate hydrolases"/>
    <property type="match status" value="1"/>
</dbReference>
<dbReference type="CDD" id="cd01672">
    <property type="entry name" value="TMPK"/>
    <property type="match status" value="1"/>
</dbReference>
<dbReference type="EC" id="2.7.4.9" evidence="2 12"/>
<evidence type="ECO:0000256" key="3">
    <source>
        <dbReference type="ARBA" id="ARBA00017144"/>
    </source>
</evidence>